<name>A0A848LDM5_9BACT</name>
<feature type="region of interest" description="Disordered" evidence="1">
    <location>
        <begin position="1"/>
        <end position="92"/>
    </location>
</feature>
<accession>A0A848LDM5</accession>
<dbReference type="SUPFAM" id="SSF56219">
    <property type="entry name" value="DNase I-like"/>
    <property type="match status" value="1"/>
</dbReference>
<protein>
    <recommendedName>
        <fullName evidence="2">Endonuclease/exonuclease/phosphatase domain-containing protein</fullName>
    </recommendedName>
</protein>
<feature type="compositionally biased region" description="Low complexity" evidence="1">
    <location>
        <begin position="27"/>
        <end position="42"/>
    </location>
</feature>
<evidence type="ECO:0000256" key="1">
    <source>
        <dbReference type="SAM" id="MobiDB-lite"/>
    </source>
</evidence>
<evidence type="ECO:0000313" key="4">
    <source>
        <dbReference type="Proteomes" id="UP000518300"/>
    </source>
</evidence>
<keyword evidence="4" id="KW-1185">Reference proteome</keyword>
<dbReference type="Pfam" id="PF03372">
    <property type="entry name" value="Exo_endo_phos"/>
    <property type="match status" value="1"/>
</dbReference>
<dbReference type="Proteomes" id="UP000518300">
    <property type="component" value="Unassembled WGS sequence"/>
</dbReference>
<dbReference type="Gene3D" id="3.60.10.10">
    <property type="entry name" value="Endonuclease/exonuclease/phosphatase"/>
    <property type="match status" value="2"/>
</dbReference>
<dbReference type="GO" id="GO:0003824">
    <property type="term" value="F:catalytic activity"/>
    <property type="evidence" value="ECO:0007669"/>
    <property type="project" value="InterPro"/>
</dbReference>
<feature type="domain" description="Endonuclease/exonuclease/phosphatase" evidence="2">
    <location>
        <begin position="96"/>
        <end position="432"/>
    </location>
</feature>
<reference evidence="3 4" key="1">
    <citation type="submission" date="2020-04" db="EMBL/GenBank/DDBJ databases">
        <title>Draft genome of Pyxidicoccus fallax type strain.</title>
        <authorList>
            <person name="Whitworth D.E."/>
        </authorList>
    </citation>
    <scope>NUCLEOTIDE SEQUENCE [LARGE SCALE GENOMIC DNA]</scope>
    <source>
        <strain evidence="3 4">DSM 14698</strain>
    </source>
</reference>
<proteinExistence type="predicted"/>
<dbReference type="RefSeq" id="WP_169346403.1">
    <property type="nucleotide sequence ID" value="NZ_JABBJJ010000088.1"/>
</dbReference>
<comment type="caution">
    <text evidence="3">The sequence shown here is derived from an EMBL/GenBank/DDBJ whole genome shotgun (WGS) entry which is preliminary data.</text>
</comment>
<organism evidence="3 4">
    <name type="scientific">Pyxidicoccus fallax</name>
    <dbReference type="NCBI Taxonomy" id="394095"/>
    <lineage>
        <taxon>Bacteria</taxon>
        <taxon>Pseudomonadati</taxon>
        <taxon>Myxococcota</taxon>
        <taxon>Myxococcia</taxon>
        <taxon>Myxococcales</taxon>
        <taxon>Cystobacterineae</taxon>
        <taxon>Myxococcaceae</taxon>
        <taxon>Pyxidicoccus</taxon>
    </lineage>
</organism>
<dbReference type="EMBL" id="JABBJJ010000088">
    <property type="protein sequence ID" value="NMO17119.1"/>
    <property type="molecule type" value="Genomic_DNA"/>
</dbReference>
<sequence length="445" mass="47497">MSLWSPAARKAYLQRTAPKPPARTELPQKPAATTAKPVAAQQSPVRFQDSFTPAPRPGGGFFRKPELNPSPIRHGHSEPIRPNEVPLKRPGGTGVLTFNTANGAGAEYRTPQNREAQAELIRKSGASIVAFQEVDSGVSRSGEVNTALDVVARVDDSFRVFMNGGVKESIDIHEPAPPTAKRTGSDGTTLYQTPEGALVTGESFSGDDRSIGGDTGANATYGNAIYVAAPQQVTEAYTVVLPSHTTHAEGRTKTLDTVTGASPAEIAALADGQLTPEERDRLAADNERLRGLPNSGADTASEPRSALVTRVRNPDGTEQTLINVHVAVEPESLRDAQLAYIAQIAAAESKGPPAREVMVMGDFNSYSEQVREHFAAVGLEQVVGGPGEHGGNIDQIWTTSGIDTRNSAQVETEVGFDPHPNNGNPYERDTRDTTDHDYVGYTEIF</sequence>
<dbReference type="InterPro" id="IPR005135">
    <property type="entry name" value="Endo/exonuclease/phosphatase"/>
</dbReference>
<gene>
    <name evidence="3" type="ORF">HG543_19965</name>
</gene>
<evidence type="ECO:0000313" key="3">
    <source>
        <dbReference type="EMBL" id="NMO17119.1"/>
    </source>
</evidence>
<dbReference type="InterPro" id="IPR036691">
    <property type="entry name" value="Endo/exonu/phosph_ase_sf"/>
</dbReference>
<dbReference type="AlphaFoldDB" id="A0A848LDM5"/>
<evidence type="ECO:0000259" key="2">
    <source>
        <dbReference type="Pfam" id="PF03372"/>
    </source>
</evidence>